<dbReference type="RefSeq" id="WP_163993437.1">
    <property type="nucleotide sequence ID" value="NZ_WUEY01000028.1"/>
</dbReference>
<dbReference type="GO" id="GO:0003676">
    <property type="term" value="F:nucleic acid binding"/>
    <property type="evidence" value="ECO:0007669"/>
    <property type="project" value="InterPro"/>
</dbReference>
<dbReference type="SUPFAM" id="SSF53098">
    <property type="entry name" value="Ribonuclease H-like"/>
    <property type="match status" value="1"/>
</dbReference>
<dbReference type="AlphaFoldDB" id="A0A6L9UG67"/>
<protein>
    <recommendedName>
        <fullName evidence="3">Piwi domain-containing protein</fullName>
    </recommendedName>
</protein>
<name>A0A6L9UG67_9HYPH</name>
<evidence type="ECO:0000313" key="2">
    <source>
        <dbReference type="Proteomes" id="UP000483035"/>
    </source>
</evidence>
<accession>A0A6L9UG67</accession>
<sequence>MLETNLYKLGGLETVTARYKLFDVLGSDPGGPEYFAGVTRLQRTLTRQYQRPFAVLQRGDIMQLAAPEDIADSLVSHHNMVRWVAQLEPSGDTIEIDCSVDGDEFDPIRLKFLNFIVQTPLYNNTELWRPRAGDAFYGRQPTSSREGVDIFEGVSVRVVPYPEGGFGVILEAKTKFISAISIGAKTDQNTIRRMKGSSCLYRMGDLWFEITISGAGQSVSHPITFEDGKPISLKAYLHKHAQRPIPRSLVNLKGDGVVVNYRGSETAQVKAAPAELCFPVLDTHSSRGARLQRQTILPPKVRREKALEFKRRYLDNIVLGNTRITVADRPARTPNRMFDLPDILFGNGRTLYGTGRGGERVDANGYAKSRRRMLEQLQAGLYENSALEPQTLVMPQSIMNAWGPKFVDDFKSEVQRLHPAGGYDPTTVYFDDLSAPVNAANQARAILKLAQDKLLGPGDCAIMIHNTAGQNRMQEKLPALIINKLRQDYGVNAAIFHVATPGAAYERLGSGVDARYTRRSDDRGRYSGYLAGAALNKVLIPNGKWPFVLAGRLAADVVIGIDVKHQTAGAVLIADGGRIIRHKLKTSNKHEKLSSGTVEALIAEMLRSEAPFLKTLTRNIVVHRDGRVFPSEIKGMRAACKALAEEGLIASDFELNVFELGKSSPAALRLFKVREYAGENTSILNPEMGDWLALTENEGFVCTTGWPLLPNGTAKPLHVTRAAGSLPMKDALGDIFQLSCLTWTRPESCSRLPISLKLCDTFLRDEGADHDEDEILQGDGDREMETA</sequence>
<dbReference type="EMBL" id="WUEY01000028">
    <property type="protein sequence ID" value="NEI74311.1"/>
    <property type="molecule type" value="Genomic_DNA"/>
</dbReference>
<dbReference type="Gene3D" id="3.30.420.10">
    <property type="entry name" value="Ribonuclease H-like superfamily/Ribonuclease H"/>
    <property type="match status" value="1"/>
</dbReference>
<gene>
    <name evidence="1" type="ORF">GR212_32670</name>
</gene>
<proteinExistence type="predicted"/>
<organism evidence="1 2">
    <name type="scientific">Rhizobium lusitanum</name>
    <dbReference type="NCBI Taxonomy" id="293958"/>
    <lineage>
        <taxon>Bacteria</taxon>
        <taxon>Pseudomonadati</taxon>
        <taxon>Pseudomonadota</taxon>
        <taxon>Alphaproteobacteria</taxon>
        <taxon>Hyphomicrobiales</taxon>
        <taxon>Rhizobiaceae</taxon>
        <taxon>Rhizobium/Agrobacterium group</taxon>
        <taxon>Rhizobium</taxon>
    </lineage>
</organism>
<evidence type="ECO:0008006" key="3">
    <source>
        <dbReference type="Google" id="ProtNLM"/>
    </source>
</evidence>
<dbReference type="InterPro" id="IPR012337">
    <property type="entry name" value="RNaseH-like_sf"/>
</dbReference>
<dbReference type="InterPro" id="IPR036397">
    <property type="entry name" value="RNaseH_sf"/>
</dbReference>
<reference evidence="1 2" key="1">
    <citation type="submission" date="2019-12" db="EMBL/GenBank/DDBJ databases">
        <title>Rhizobium genotypes associated with high levels of biological nitrogen fixation by grain legumes in a temperate-maritime cropping system.</title>
        <authorList>
            <person name="Maluk M."/>
            <person name="Francesc Ferrando Molina F."/>
            <person name="Lopez Del Egido L."/>
            <person name="Lafos M."/>
            <person name="Langarica-Fuentes A."/>
            <person name="Gebre Yohannes G."/>
            <person name="Young M.W."/>
            <person name="Martin P."/>
            <person name="Gantlett R."/>
            <person name="Kenicer G."/>
            <person name="Hawes C."/>
            <person name="Begg G.S."/>
            <person name="Quilliam R.S."/>
            <person name="Squire G.R."/>
            <person name="Poole P.S."/>
            <person name="Young P.W."/>
            <person name="Iannetta P.M."/>
            <person name="James E.K."/>
        </authorList>
    </citation>
    <scope>NUCLEOTIDE SEQUENCE [LARGE SCALE GENOMIC DNA]</scope>
    <source>
        <strain evidence="1 2">JHI1118</strain>
    </source>
</reference>
<evidence type="ECO:0000313" key="1">
    <source>
        <dbReference type="EMBL" id="NEI74311.1"/>
    </source>
</evidence>
<dbReference type="Proteomes" id="UP000483035">
    <property type="component" value="Unassembled WGS sequence"/>
</dbReference>
<comment type="caution">
    <text evidence="1">The sequence shown here is derived from an EMBL/GenBank/DDBJ whole genome shotgun (WGS) entry which is preliminary data.</text>
</comment>